<gene>
    <name evidence="2" type="ORF">CYMTET_18589</name>
</gene>
<evidence type="ECO:0000313" key="2">
    <source>
        <dbReference type="EMBL" id="KAK3273158.1"/>
    </source>
</evidence>
<organism evidence="2 3">
    <name type="scientific">Cymbomonas tetramitiformis</name>
    <dbReference type="NCBI Taxonomy" id="36881"/>
    <lineage>
        <taxon>Eukaryota</taxon>
        <taxon>Viridiplantae</taxon>
        <taxon>Chlorophyta</taxon>
        <taxon>Pyramimonadophyceae</taxon>
        <taxon>Pyramimonadales</taxon>
        <taxon>Pyramimonadaceae</taxon>
        <taxon>Cymbomonas</taxon>
    </lineage>
</organism>
<dbReference type="AlphaFoldDB" id="A0AAE0G8D0"/>
<protein>
    <submittedName>
        <fullName evidence="2">Uncharacterized protein</fullName>
    </submittedName>
</protein>
<comment type="caution">
    <text evidence="2">The sequence shown here is derived from an EMBL/GenBank/DDBJ whole genome shotgun (WGS) entry which is preliminary data.</text>
</comment>
<dbReference type="EMBL" id="LGRX02008620">
    <property type="protein sequence ID" value="KAK3273158.1"/>
    <property type="molecule type" value="Genomic_DNA"/>
</dbReference>
<feature type="compositionally biased region" description="Acidic residues" evidence="1">
    <location>
        <begin position="87"/>
        <end position="105"/>
    </location>
</feature>
<dbReference type="Proteomes" id="UP001190700">
    <property type="component" value="Unassembled WGS sequence"/>
</dbReference>
<accession>A0AAE0G8D0</accession>
<feature type="compositionally biased region" description="Basic and acidic residues" evidence="1">
    <location>
        <begin position="77"/>
        <end position="86"/>
    </location>
</feature>
<name>A0AAE0G8D0_9CHLO</name>
<evidence type="ECO:0000313" key="3">
    <source>
        <dbReference type="Proteomes" id="UP001190700"/>
    </source>
</evidence>
<feature type="compositionally biased region" description="Acidic residues" evidence="1">
    <location>
        <begin position="52"/>
        <end position="76"/>
    </location>
</feature>
<evidence type="ECO:0000256" key="1">
    <source>
        <dbReference type="SAM" id="MobiDB-lite"/>
    </source>
</evidence>
<feature type="compositionally biased region" description="Basic and acidic residues" evidence="1">
    <location>
        <begin position="153"/>
        <end position="162"/>
    </location>
</feature>
<keyword evidence="3" id="KW-1185">Reference proteome</keyword>
<feature type="region of interest" description="Disordered" evidence="1">
    <location>
        <begin position="49"/>
        <end position="162"/>
    </location>
</feature>
<reference evidence="2 3" key="1">
    <citation type="journal article" date="2015" name="Genome Biol. Evol.">
        <title>Comparative Genomics of a Bacterivorous Green Alga Reveals Evolutionary Causalities and Consequences of Phago-Mixotrophic Mode of Nutrition.</title>
        <authorList>
            <person name="Burns J.A."/>
            <person name="Paasch A."/>
            <person name="Narechania A."/>
            <person name="Kim E."/>
        </authorList>
    </citation>
    <scope>NUCLEOTIDE SEQUENCE [LARGE SCALE GENOMIC DNA]</scope>
    <source>
        <strain evidence="2 3">PLY_AMNH</strain>
    </source>
</reference>
<sequence>MNRDFRRQDIFKAIDSKYCIATNDNERVDLVSQNIDDAVYLSERYFPKMLNENDEEGTAVEVEDDDKAEEDDDEAAEKDNEDAGKEEAEEGDEGEDEEEGEEDVGGDAMGPGTPQRSSKAPKRAITSFVMEHDEEIVFPSKTPKTAEENEEYEKEKQAARRK</sequence>
<proteinExistence type="predicted"/>